<dbReference type="Proteomes" id="UP001163321">
    <property type="component" value="Chromosome 7"/>
</dbReference>
<name>A0ACC0VRE6_9STRA</name>
<keyword evidence="2" id="KW-1185">Reference proteome</keyword>
<dbReference type="EMBL" id="CM047586">
    <property type="protein sequence ID" value="KAI9908910.1"/>
    <property type="molecule type" value="Genomic_DNA"/>
</dbReference>
<proteinExistence type="predicted"/>
<reference evidence="1 2" key="1">
    <citation type="journal article" date="2022" name="bioRxiv">
        <title>The genome of the oomycete Peronosclerospora sorghi, a cosmopolitan pathogen of maize and sorghum, is inflated with dispersed pseudogenes.</title>
        <authorList>
            <person name="Fletcher K."/>
            <person name="Martin F."/>
            <person name="Isakeit T."/>
            <person name="Cavanaugh K."/>
            <person name="Magill C."/>
            <person name="Michelmore R."/>
        </authorList>
    </citation>
    <scope>NUCLEOTIDE SEQUENCE [LARGE SCALE GENOMIC DNA]</scope>
    <source>
        <strain evidence="1">P6</strain>
    </source>
</reference>
<organism evidence="1 2">
    <name type="scientific">Peronosclerospora sorghi</name>
    <dbReference type="NCBI Taxonomy" id="230839"/>
    <lineage>
        <taxon>Eukaryota</taxon>
        <taxon>Sar</taxon>
        <taxon>Stramenopiles</taxon>
        <taxon>Oomycota</taxon>
        <taxon>Peronosporomycetes</taxon>
        <taxon>Peronosporales</taxon>
        <taxon>Peronosporaceae</taxon>
        <taxon>Peronosclerospora</taxon>
    </lineage>
</organism>
<protein>
    <submittedName>
        <fullName evidence="1">Uncharacterized protein</fullName>
    </submittedName>
</protein>
<comment type="caution">
    <text evidence="1">The sequence shown here is derived from an EMBL/GenBank/DDBJ whole genome shotgun (WGS) entry which is preliminary data.</text>
</comment>
<accession>A0ACC0VRE6</accession>
<evidence type="ECO:0000313" key="1">
    <source>
        <dbReference type="EMBL" id="KAI9908910.1"/>
    </source>
</evidence>
<evidence type="ECO:0000313" key="2">
    <source>
        <dbReference type="Proteomes" id="UP001163321"/>
    </source>
</evidence>
<gene>
    <name evidence="1" type="ORF">PsorP6_014949</name>
</gene>
<sequence length="69" mass="7491">MSNAARRARPKVEKPVKDAARETVDAQNQLEKGTSAGEKTGNTVDASSQLRKRTTAGDREGDRVVEHDV</sequence>